<evidence type="ECO:0000259" key="2">
    <source>
        <dbReference type="PROSITE" id="PS50181"/>
    </source>
</evidence>
<evidence type="ECO:0000256" key="1">
    <source>
        <dbReference type="SAM" id="MobiDB-lite"/>
    </source>
</evidence>
<feature type="region of interest" description="Disordered" evidence="1">
    <location>
        <begin position="502"/>
        <end position="554"/>
    </location>
</feature>
<sequence length="554" mass="64163">MDGLPEELFADILGRLLPRNLAACRSVCHDWRARIDARGMLLAVADLVPRRMRGIYIHQVSQQRSYAHTCFFSREPAASPGMIDATLRFMPRDGPLGSGCVLDHRNGLLLYINVTSTLRYVCNPATQRWIELPAMPFDGLRLRGSEHLVFDPIMSLHYDVLFFPEPPREHGRGITKHAFERLFQECPSLGEDWGEHGRVSNYALASMAWPPVSYPVQVFSSRTGQWKEKRFTREDDTAVTVSDVWSDPLGWMGNMVRYRVGRYHAVYWREALYLHCFGGFILRFSLQKETYVVIKTPKFVCRPRSLDSDERKKVTVWRVYLGKSQQGIYYTALSKNQLRVWVLREAADSHTVPEWELIHHADLKPSFSQHYARRRIEEKIDESWNLDRVDQKGCTEDRGGNEWDSDNDSAIDIGGVEDGEGVGSISDYWDQCVKVRTDLLGFHPHKEIAFFGKRFDGFAYYLSSSKLQYLGSFRPDGCYHKGAGTYRSFIYTPCMYDMLPLPEEEENQDEDDEDEDDDDDDEDDDDDGKNYDNEDDDGEEEEEEEEEDEDIHWI</sequence>
<reference evidence="3" key="1">
    <citation type="submission" date="2023-07" db="EMBL/GenBank/DDBJ databases">
        <title>A chromosome-level genome assembly of Lolium multiflorum.</title>
        <authorList>
            <person name="Chen Y."/>
            <person name="Copetti D."/>
            <person name="Kolliker R."/>
            <person name="Studer B."/>
        </authorList>
    </citation>
    <scope>NUCLEOTIDE SEQUENCE</scope>
    <source>
        <strain evidence="3">02402/16</strain>
        <tissue evidence="3">Leaf</tissue>
    </source>
</reference>
<dbReference type="EMBL" id="JAUUTY010000003">
    <property type="protein sequence ID" value="KAK1669132.1"/>
    <property type="molecule type" value="Genomic_DNA"/>
</dbReference>
<dbReference type="SUPFAM" id="SSF81383">
    <property type="entry name" value="F-box domain"/>
    <property type="match status" value="1"/>
</dbReference>
<keyword evidence="4" id="KW-1185">Reference proteome</keyword>
<feature type="domain" description="F-box" evidence="2">
    <location>
        <begin position="1"/>
        <end position="52"/>
    </location>
</feature>
<dbReference type="Pfam" id="PF12937">
    <property type="entry name" value="F-box-like"/>
    <property type="match status" value="1"/>
</dbReference>
<dbReference type="SMART" id="SM00256">
    <property type="entry name" value="FBOX"/>
    <property type="match status" value="1"/>
</dbReference>
<comment type="caution">
    <text evidence="3">The sequence shown here is derived from an EMBL/GenBank/DDBJ whole genome shotgun (WGS) entry which is preliminary data.</text>
</comment>
<proteinExistence type="predicted"/>
<gene>
    <name evidence="3" type="ORF">QYE76_057291</name>
</gene>
<protein>
    <recommendedName>
        <fullName evidence="2">F-box domain-containing protein</fullName>
    </recommendedName>
</protein>
<dbReference type="Gene3D" id="1.20.1280.50">
    <property type="match status" value="1"/>
</dbReference>
<dbReference type="InterPro" id="IPR001810">
    <property type="entry name" value="F-box_dom"/>
</dbReference>
<dbReference type="Proteomes" id="UP001231189">
    <property type="component" value="Unassembled WGS sequence"/>
</dbReference>
<organism evidence="3 4">
    <name type="scientific">Lolium multiflorum</name>
    <name type="common">Italian ryegrass</name>
    <name type="synonym">Lolium perenne subsp. multiflorum</name>
    <dbReference type="NCBI Taxonomy" id="4521"/>
    <lineage>
        <taxon>Eukaryota</taxon>
        <taxon>Viridiplantae</taxon>
        <taxon>Streptophyta</taxon>
        <taxon>Embryophyta</taxon>
        <taxon>Tracheophyta</taxon>
        <taxon>Spermatophyta</taxon>
        <taxon>Magnoliopsida</taxon>
        <taxon>Liliopsida</taxon>
        <taxon>Poales</taxon>
        <taxon>Poaceae</taxon>
        <taxon>BOP clade</taxon>
        <taxon>Pooideae</taxon>
        <taxon>Poodae</taxon>
        <taxon>Poeae</taxon>
        <taxon>Poeae Chloroplast Group 2 (Poeae type)</taxon>
        <taxon>Loliodinae</taxon>
        <taxon>Loliinae</taxon>
        <taxon>Lolium</taxon>
    </lineage>
</organism>
<evidence type="ECO:0000313" key="4">
    <source>
        <dbReference type="Proteomes" id="UP001231189"/>
    </source>
</evidence>
<dbReference type="AlphaFoldDB" id="A0AAD8T349"/>
<dbReference type="PROSITE" id="PS50181">
    <property type="entry name" value="FBOX"/>
    <property type="match status" value="1"/>
</dbReference>
<dbReference type="PANTHER" id="PTHR34591">
    <property type="entry name" value="OS03G0653100 PROTEIN-RELATED"/>
    <property type="match status" value="1"/>
</dbReference>
<evidence type="ECO:0000313" key="3">
    <source>
        <dbReference type="EMBL" id="KAK1669132.1"/>
    </source>
</evidence>
<name>A0AAD8T349_LOLMU</name>
<accession>A0AAD8T349</accession>
<dbReference type="PANTHER" id="PTHR34591:SF28">
    <property type="entry name" value="F-BOX DOMAIN-CONTAINING PROTEIN"/>
    <property type="match status" value="1"/>
</dbReference>
<dbReference type="InterPro" id="IPR036047">
    <property type="entry name" value="F-box-like_dom_sf"/>
</dbReference>